<dbReference type="Pfam" id="PF20803">
    <property type="entry name" value="PaaX_M"/>
    <property type="match status" value="1"/>
</dbReference>
<accession>A0A2G9Z9V8</accession>
<evidence type="ECO:0000259" key="2">
    <source>
        <dbReference type="Pfam" id="PF20803"/>
    </source>
</evidence>
<dbReference type="AlphaFoldDB" id="A0A2G9Z9V8"/>
<dbReference type="InterPro" id="IPR048846">
    <property type="entry name" value="PaaX-like_central"/>
</dbReference>
<proteinExistence type="predicted"/>
<evidence type="ECO:0000256" key="1">
    <source>
        <dbReference type="SAM" id="Phobius"/>
    </source>
</evidence>
<keyword evidence="1" id="KW-1133">Transmembrane helix</keyword>
<evidence type="ECO:0000313" key="3">
    <source>
        <dbReference type="EMBL" id="PIP29924.1"/>
    </source>
</evidence>
<dbReference type="Proteomes" id="UP000228812">
    <property type="component" value="Unassembled WGS sequence"/>
</dbReference>
<name>A0A2G9Z9V8_9BACT</name>
<feature type="domain" description="Transcriptional repressor PaaX-like central Cas2-like" evidence="2">
    <location>
        <begin position="104"/>
        <end position="165"/>
    </location>
</feature>
<sequence length="189" mass="22398">MTRIEKNSRPYHILKTALVGGGVLFISTISPLSGTLLIKKLIKQYLKDKKIRKERFLQDVKRLQNRKLIDYVQLPDGKIKITLTKLGKNKILTYNLDHMKLEERPWDGKWRLITFDIPDYQKNARNALRKKVRELGFYPLQKSVFITPYECENEIDFICSIFEINRNNVLILEVGNFEGSEKMRHYFHL</sequence>
<protein>
    <recommendedName>
        <fullName evidence="2">Transcriptional repressor PaaX-like central Cas2-like domain-containing protein</fullName>
    </recommendedName>
</protein>
<feature type="transmembrane region" description="Helical" evidence="1">
    <location>
        <begin position="17"/>
        <end position="38"/>
    </location>
</feature>
<evidence type="ECO:0000313" key="4">
    <source>
        <dbReference type="Proteomes" id="UP000228812"/>
    </source>
</evidence>
<dbReference type="Gene3D" id="3.30.70.2650">
    <property type="match status" value="1"/>
</dbReference>
<comment type="caution">
    <text evidence="3">The sequence shown here is derived from an EMBL/GenBank/DDBJ whole genome shotgun (WGS) entry which is preliminary data.</text>
</comment>
<keyword evidence="1" id="KW-0472">Membrane</keyword>
<dbReference type="SUPFAM" id="SSF143430">
    <property type="entry name" value="TTP0101/SSO1404-like"/>
    <property type="match status" value="1"/>
</dbReference>
<reference evidence="3 4" key="1">
    <citation type="submission" date="2017-09" db="EMBL/GenBank/DDBJ databases">
        <title>Depth-based differentiation of microbial function through sediment-hosted aquifers and enrichment of novel symbionts in the deep terrestrial subsurface.</title>
        <authorList>
            <person name="Probst A.J."/>
            <person name="Ladd B."/>
            <person name="Jarett J.K."/>
            <person name="Geller-Mcgrath D.E."/>
            <person name="Sieber C.M."/>
            <person name="Emerson J.B."/>
            <person name="Anantharaman K."/>
            <person name="Thomas B.C."/>
            <person name="Malmstrom R."/>
            <person name="Stieglmeier M."/>
            <person name="Klingl A."/>
            <person name="Woyke T."/>
            <person name="Ryan C.M."/>
            <person name="Banfield J.F."/>
        </authorList>
    </citation>
    <scope>NUCLEOTIDE SEQUENCE [LARGE SCALE GENOMIC DNA]</scope>
    <source>
        <strain evidence="3">CG23_combo_of_CG06-09_8_20_14_all_54_14</strain>
    </source>
</reference>
<keyword evidence="1" id="KW-0812">Transmembrane</keyword>
<gene>
    <name evidence="3" type="ORF">COX26_01535</name>
</gene>
<dbReference type="EMBL" id="PCRZ01000026">
    <property type="protein sequence ID" value="PIP29924.1"/>
    <property type="molecule type" value="Genomic_DNA"/>
</dbReference>
<organism evidence="3 4">
    <name type="scientific">Candidatus Jorgensenbacteria bacterium CG23_combo_of_CG06-09_8_20_14_all_54_14</name>
    <dbReference type="NCBI Taxonomy" id="1974595"/>
    <lineage>
        <taxon>Bacteria</taxon>
        <taxon>Candidatus Joergenseniibacteriota</taxon>
    </lineage>
</organism>